<name>A0A8X6VY96_TRICX</name>
<evidence type="ECO:0000313" key="1">
    <source>
        <dbReference type="EMBL" id="GFY24627.1"/>
    </source>
</evidence>
<dbReference type="EMBL" id="BMAU01021369">
    <property type="protein sequence ID" value="GFY24627.1"/>
    <property type="molecule type" value="Genomic_DNA"/>
</dbReference>
<keyword evidence="2" id="KW-1185">Reference proteome</keyword>
<protein>
    <submittedName>
        <fullName evidence="1">Uncharacterized protein</fullName>
    </submittedName>
</protein>
<sequence length="101" mass="11519">MLGRYARRDAQIKTIATDHLIWPPGMEDTQSTWRQAPFSVFLYTRKLLQHVHRCVNVYFQSSLTSAVQRDICKYSSLEDLIDALPSTFSATIGKPAKPMVC</sequence>
<gene>
    <name evidence="1" type="ORF">TNCV_1016731</name>
</gene>
<dbReference type="Proteomes" id="UP000887159">
    <property type="component" value="Unassembled WGS sequence"/>
</dbReference>
<comment type="caution">
    <text evidence="1">The sequence shown here is derived from an EMBL/GenBank/DDBJ whole genome shotgun (WGS) entry which is preliminary data.</text>
</comment>
<proteinExistence type="predicted"/>
<dbReference type="AlphaFoldDB" id="A0A8X6VY96"/>
<organism evidence="1 2">
    <name type="scientific">Trichonephila clavipes</name>
    <name type="common">Golden silk orbweaver</name>
    <name type="synonym">Nephila clavipes</name>
    <dbReference type="NCBI Taxonomy" id="2585209"/>
    <lineage>
        <taxon>Eukaryota</taxon>
        <taxon>Metazoa</taxon>
        <taxon>Ecdysozoa</taxon>
        <taxon>Arthropoda</taxon>
        <taxon>Chelicerata</taxon>
        <taxon>Arachnida</taxon>
        <taxon>Araneae</taxon>
        <taxon>Araneomorphae</taxon>
        <taxon>Entelegynae</taxon>
        <taxon>Araneoidea</taxon>
        <taxon>Nephilidae</taxon>
        <taxon>Trichonephila</taxon>
    </lineage>
</organism>
<evidence type="ECO:0000313" key="2">
    <source>
        <dbReference type="Proteomes" id="UP000887159"/>
    </source>
</evidence>
<reference evidence="1" key="1">
    <citation type="submission" date="2020-08" db="EMBL/GenBank/DDBJ databases">
        <title>Multicomponent nature underlies the extraordinary mechanical properties of spider dragline silk.</title>
        <authorList>
            <person name="Kono N."/>
            <person name="Nakamura H."/>
            <person name="Mori M."/>
            <person name="Yoshida Y."/>
            <person name="Ohtoshi R."/>
            <person name="Malay A.D."/>
            <person name="Moran D.A.P."/>
            <person name="Tomita M."/>
            <person name="Numata K."/>
            <person name="Arakawa K."/>
        </authorList>
    </citation>
    <scope>NUCLEOTIDE SEQUENCE</scope>
</reference>
<accession>A0A8X6VY96</accession>